<feature type="domain" description="C2H2-type" evidence="2">
    <location>
        <begin position="46"/>
        <end position="70"/>
    </location>
</feature>
<accession>A0A915J4S4</accession>
<evidence type="ECO:0000313" key="4">
    <source>
        <dbReference type="WBParaSite" id="nRc.2.0.1.t20819-RA"/>
    </source>
</evidence>
<dbReference type="PROSITE" id="PS00028">
    <property type="entry name" value="ZINC_FINGER_C2H2_1"/>
    <property type="match status" value="1"/>
</dbReference>
<name>A0A915J4S4_ROMCU</name>
<keyword evidence="3" id="KW-1185">Reference proteome</keyword>
<evidence type="ECO:0000256" key="1">
    <source>
        <dbReference type="SAM" id="MobiDB-lite"/>
    </source>
</evidence>
<evidence type="ECO:0000313" key="3">
    <source>
        <dbReference type="Proteomes" id="UP000887565"/>
    </source>
</evidence>
<dbReference type="AlphaFoldDB" id="A0A915J4S4"/>
<feature type="compositionally biased region" description="Polar residues" evidence="1">
    <location>
        <begin position="1"/>
        <end position="12"/>
    </location>
</feature>
<proteinExistence type="predicted"/>
<protein>
    <submittedName>
        <fullName evidence="4">C2H2-type domain-containing protein</fullName>
    </submittedName>
</protein>
<dbReference type="PANTHER" id="PTHR33845">
    <property type="entry name" value="C2H2-TYPE DOMAIN-CONTAINING PROTEIN"/>
    <property type="match status" value="1"/>
</dbReference>
<evidence type="ECO:0000259" key="2">
    <source>
        <dbReference type="PROSITE" id="PS00028"/>
    </source>
</evidence>
<dbReference type="InterPro" id="IPR013087">
    <property type="entry name" value="Znf_C2H2_type"/>
</dbReference>
<organism evidence="3 4">
    <name type="scientific">Romanomermis culicivorax</name>
    <name type="common">Nematode worm</name>
    <dbReference type="NCBI Taxonomy" id="13658"/>
    <lineage>
        <taxon>Eukaryota</taxon>
        <taxon>Metazoa</taxon>
        <taxon>Ecdysozoa</taxon>
        <taxon>Nematoda</taxon>
        <taxon>Enoplea</taxon>
        <taxon>Dorylaimia</taxon>
        <taxon>Mermithida</taxon>
        <taxon>Mermithoidea</taxon>
        <taxon>Mermithidae</taxon>
        <taxon>Romanomermis</taxon>
    </lineage>
</organism>
<dbReference type="PANTHER" id="PTHR33845:SF1">
    <property type="entry name" value="C2H2-TYPE DOMAIN-CONTAINING PROTEIN"/>
    <property type="match status" value="1"/>
</dbReference>
<dbReference type="WBParaSite" id="nRc.2.0.1.t20819-RA">
    <property type="protein sequence ID" value="nRc.2.0.1.t20819-RA"/>
    <property type="gene ID" value="nRc.2.0.1.g20819"/>
</dbReference>
<sequence length="130" mass="14692">MWQSMSDGSKGTTALAGDTDQTAASFSFEDYMEDENPQHENSPFDCPEEGCVKSFFKHGNILQHLLISNHQLIPQRFSLRDAAINAYSRKLEAARLMPLLPDLQKALQAFYAADRTNIVDEGWALKSQRR</sequence>
<dbReference type="Proteomes" id="UP000887565">
    <property type="component" value="Unplaced"/>
</dbReference>
<feature type="region of interest" description="Disordered" evidence="1">
    <location>
        <begin position="1"/>
        <end position="45"/>
    </location>
</feature>
<reference evidence="4" key="1">
    <citation type="submission" date="2022-11" db="UniProtKB">
        <authorList>
            <consortium name="WormBaseParasite"/>
        </authorList>
    </citation>
    <scope>IDENTIFICATION</scope>
</reference>